<name>A0A6P0H4E0_9ACTN</name>
<dbReference type="GO" id="GO:0004519">
    <property type="term" value="F:endonuclease activity"/>
    <property type="evidence" value="ECO:0007669"/>
    <property type="project" value="UniProtKB-KW"/>
</dbReference>
<evidence type="ECO:0000313" key="4">
    <source>
        <dbReference type="EMBL" id="NEN50597.1"/>
    </source>
</evidence>
<evidence type="ECO:0000313" key="6">
    <source>
        <dbReference type="Proteomes" id="UP000471152"/>
    </source>
</evidence>
<accession>A0A6P0H4E0</accession>
<gene>
    <name evidence="4" type="ORF">G3R41_06525</name>
    <name evidence="3" type="ORF">GCU67_06525</name>
</gene>
<evidence type="ECO:0000256" key="1">
    <source>
        <dbReference type="SAM" id="MobiDB-lite"/>
    </source>
</evidence>
<keyword evidence="4" id="KW-0540">Nuclease</keyword>
<reference evidence="3 5" key="1">
    <citation type="submission" date="2020-01" db="EMBL/GenBank/DDBJ databases">
        <title>the WGS Modestobacter muralis CPCC 204518.</title>
        <authorList>
            <person name="Jiang Z."/>
        </authorList>
    </citation>
    <scope>NUCLEOTIDE SEQUENCE [LARGE SCALE GENOMIC DNA]</scope>
    <source>
        <strain evidence="3 5">DSM 100205</strain>
    </source>
</reference>
<reference evidence="4 6" key="2">
    <citation type="submission" date="2020-02" db="EMBL/GenBank/DDBJ databases">
        <title>The WGS of Modestobacter muralis DSM 100205.</title>
        <authorList>
            <person name="Jiang Z."/>
        </authorList>
    </citation>
    <scope>NUCLEOTIDE SEQUENCE [LARGE SCALE GENOMIC DNA]</scope>
    <source>
        <strain evidence="4 6">DSM 100205</strain>
    </source>
</reference>
<protein>
    <submittedName>
        <fullName evidence="4">Endonuclease/exonuclease/phosphatase family protein</fullName>
    </submittedName>
</protein>
<keyword evidence="4" id="KW-0255">Endonuclease</keyword>
<dbReference type="GO" id="GO:0004527">
    <property type="term" value="F:exonuclease activity"/>
    <property type="evidence" value="ECO:0007669"/>
    <property type="project" value="UniProtKB-KW"/>
</dbReference>
<keyword evidence="4" id="KW-0269">Exonuclease</keyword>
<proteinExistence type="predicted"/>
<keyword evidence="4" id="KW-0378">Hydrolase</keyword>
<feature type="domain" description="Endonuclease/exonuclease/phosphatase" evidence="2">
    <location>
        <begin position="120"/>
        <end position="328"/>
    </location>
</feature>
<dbReference type="Pfam" id="PF03372">
    <property type="entry name" value="Exo_endo_phos"/>
    <property type="match status" value="1"/>
</dbReference>
<feature type="region of interest" description="Disordered" evidence="1">
    <location>
        <begin position="1"/>
        <end position="22"/>
    </location>
</feature>
<organism evidence="4 6">
    <name type="scientific">Modestobacter muralis</name>
    <dbReference type="NCBI Taxonomy" id="1608614"/>
    <lineage>
        <taxon>Bacteria</taxon>
        <taxon>Bacillati</taxon>
        <taxon>Actinomycetota</taxon>
        <taxon>Actinomycetes</taxon>
        <taxon>Geodermatophilales</taxon>
        <taxon>Geodermatophilaceae</taxon>
        <taxon>Modestobacter</taxon>
    </lineage>
</organism>
<dbReference type="SUPFAM" id="SSF56219">
    <property type="entry name" value="DNase I-like"/>
    <property type="match status" value="1"/>
</dbReference>
<dbReference type="Proteomes" id="UP000471152">
    <property type="component" value="Unassembled WGS sequence"/>
</dbReference>
<evidence type="ECO:0000259" key="2">
    <source>
        <dbReference type="Pfam" id="PF03372"/>
    </source>
</evidence>
<evidence type="ECO:0000313" key="3">
    <source>
        <dbReference type="EMBL" id="NEK93830.1"/>
    </source>
</evidence>
<dbReference type="Proteomes" id="UP000468828">
    <property type="component" value="Unassembled WGS sequence"/>
</dbReference>
<keyword evidence="5" id="KW-1185">Reference proteome</keyword>
<dbReference type="EMBL" id="JAAGWH010000013">
    <property type="protein sequence ID" value="NEK93830.1"/>
    <property type="molecule type" value="Genomic_DNA"/>
</dbReference>
<dbReference type="AlphaFoldDB" id="A0A6P0H4E0"/>
<comment type="caution">
    <text evidence="4">The sequence shown here is derived from an EMBL/GenBank/DDBJ whole genome shotgun (WGS) entry which is preliminary data.</text>
</comment>
<dbReference type="EMBL" id="JAAGWB010000013">
    <property type="protein sequence ID" value="NEN50597.1"/>
    <property type="molecule type" value="Genomic_DNA"/>
</dbReference>
<evidence type="ECO:0000313" key="5">
    <source>
        <dbReference type="Proteomes" id="UP000468828"/>
    </source>
</evidence>
<sequence length="341" mass="35771">MNTGPLRDGSAPARHDGTVSPSPRVPARVALALTAPWAGFAALRALGAERGFPLVPALSFTPQAALSSVLPLTAALLSRSRGVTALAAGSALVLGATVLPRARPTPPVSDADGPRLRVVSLNTLHGRADAATVVALVREHDADVVALMEVTPEGVTALVDAGIADLLPHGHVMPAGPEQPPGSGGAIWTRLEVQQRTMVPGRFGQPAVRLTVPGALDVELTAVHTHPPLQGPARVADWEEDLRELPDPEDGVLRVLAGDFNATPDHASFRRLLRSGWVDVARATGAGLRSTWSPVHGGRPRLTLDHVLVDERITPQWLHVVHVPGSDHRALVAELRLPALA</sequence>
<dbReference type="InterPro" id="IPR036691">
    <property type="entry name" value="Endo/exonu/phosph_ase_sf"/>
</dbReference>
<dbReference type="InterPro" id="IPR005135">
    <property type="entry name" value="Endo/exonuclease/phosphatase"/>
</dbReference>
<dbReference type="Gene3D" id="3.60.10.10">
    <property type="entry name" value="Endonuclease/exonuclease/phosphatase"/>
    <property type="match status" value="1"/>
</dbReference>